<accession>A0A7L6N5Q4</accession>
<evidence type="ECO:0000313" key="2">
    <source>
        <dbReference type="Proteomes" id="UP000512167"/>
    </source>
</evidence>
<proteinExistence type="predicted"/>
<protein>
    <submittedName>
        <fullName evidence="1">Uncharacterized protein</fullName>
    </submittedName>
</protein>
<name>A0A7L6N5Q4_9MOLU</name>
<reference evidence="1 2" key="1">
    <citation type="submission" date="2020-04" db="EMBL/GenBank/DDBJ databases">
        <authorList>
            <person name="Zheng R.K."/>
            <person name="Sun C.M."/>
        </authorList>
    </citation>
    <scope>NUCLEOTIDE SEQUENCE [LARGE SCALE GENOMIC DNA]</scope>
    <source>
        <strain evidence="2">zrk29</strain>
    </source>
</reference>
<evidence type="ECO:0000313" key="1">
    <source>
        <dbReference type="EMBL" id="QLY40578.1"/>
    </source>
</evidence>
<dbReference type="RefSeq" id="WP_312031423.1">
    <property type="nucleotide sequence ID" value="NZ_CP051151.1"/>
</dbReference>
<keyword evidence="2" id="KW-1185">Reference proteome</keyword>
<gene>
    <name evidence="1" type="ORF">HF295_06870</name>
</gene>
<dbReference type="EMBL" id="CP051151">
    <property type="protein sequence ID" value="QLY40578.1"/>
    <property type="molecule type" value="Genomic_DNA"/>
</dbReference>
<dbReference type="Proteomes" id="UP000512167">
    <property type="component" value="Chromosome"/>
</dbReference>
<dbReference type="AlphaFoldDB" id="A0A7L6N5Q4"/>
<dbReference type="KEGG" id="tbk:HF295_06870"/>
<organism evidence="1 2">
    <name type="scientific">Hujiaoplasma nucleasis</name>
    <dbReference type="NCBI Taxonomy" id="2725268"/>
    <lineage>
        <taxon>Bacteria</taxon>
        <taxon>Bacillati</taxon>
        <taxon>Mycoplasmatota</taxon>
        <taxon>Mollicutes</taxon>
        <taxon>Candidatus Izemoplasmatales</taxon>
        <taxon>Hujiaoplasmataceae</taxon>
        <taxon>Hujiaoplasma</taxon>
    </lineage>
</organism>
<sequence length="81" mass="9556">MNLRIVSIFDKNDLNVEVYYINGSCYLLKDWEDDIATLIPLRFIGKSIAEETQKEVLSYQPNIDDTEIIQAIFHQGFYYFL</sequence>